<keyword evidence="3" id="KW-1133">Transmembrane helix</keyword>
<dbReference type="InterPro" id="IPR039861">
    <property type="entry name" value="IMPG"/>
</dbReference>
<proteinExistence type="predicted"/>
<evidence type="ECO:0000256" key="2">
    <source>
        <dbReference type="SAM" id="MobiDB-lite"/>
    </source>
</evidence>
<dbReference type="InterPro" id="IPR036364">
    <property type="entry name" value="SEA_dom_sf"/>
</dbReference>
<sequence>MLLKITLFFTFLLLVVQASTIKDLNDHDAPLPRDSRKHTEELPEMTKQFNVKRMFDLGRRRTKRSIIYQTGVKVCPQESIKDALASHQAYYKLRVCQTAVWEAFRIFLDRVPSTSEYDSWVSTCQQESLCMSDLLQSFSSSREHVEMLHKTVNVQDKIDRERSKQHDPERASEKVQEIPSANPCEFLLPSQASEEKVMVHKEAEAELSRPSPEEPEDQVLEFSITIADPSLSELANETHGDRYEELTLNLRNQMLHVLEKLSGFKEIRVLGFRSGDVSVRYAAVFDGDALVSETAGSESTVPGSGLGDQMTIKTHLKDMVTKALREDTSLPLDIHSVCFAPEQVTVRSTLEETPTPEFHSEMKMTTETTATAIEEPHLSPASVEVGKHQEENDLENLLESDVFMKEDIDQSVETTSGPVIRNKGSARTESVPITRGYDLSTGVGDRGRDVVNHPVLSFMDGVLGLYENVSGTVLVTMTQPLDEPITEAQPGEGTDKAEQGQDLRSKHPEIPDSHATTDSVVSAVLTTACGQEDMDDTRQKEKEQRSETSIPIPIDYDGGDPAGTDYPREHASPSSKTMTAESHSREMAVVFSLRVANLMFANNLLNKSSPDYRLLENVFLQVMQISSSHDGPNSGSSDKSEPGKQRIALSIPLLPYLHSSVTGFKELEILSFRNGSVIFNREMKTSGPYNVTEAVHRVIANFCCGVPKRLDVEVEHTSPGVESAEVTDPCRFLACGEFSRCAVNALTREAECVCEPGYGAPDGPPCRSLCSLQPDYCLNGGQCHIVPGGGATCRCPVGRYWHFHGERCTELVSLPVDPFLIISCLVGFLALVLAVIGILLLINRKCIQTRRTVSFVHKNGPFAFARTVKLNPLFESDDGTLIRVSSLTRTPSTGPGFTGLSEQDTLSSVDDTQFTIEISRPLHATRPDKLDSEMDDFRQCFPFESPANVNNSLISPTDSHS</sequence>
<organism evidence="6 7">
    <name type="scientific">Paramormyrops kingsleyae</name>
    <dbReference type="NCBI Taxonomy" id="1676925"/>
    <lineage>
        <taxon>Eukaryota</taxon>
        <taxon>Metazoa</taxon>
        <taxon>Chordata</taxon>
        <taxon>Craniata</taxon>
        <taxon>Vertebrata</taxon>
        <taxon>Euteleostomi</taxon>
        <taxon>Actinopterygii</taxon>
        <taxon>Neopterygii</taxon>
        <taxon>Teleostei</taxon>
        <taxon>Osteoglossocephala</taxon>
        <taxon>Osteoglossomorpha</taxon>
        <taxon>Osteoglossiformes</taxon>
        <taxon>Mormyridae</taxon>
        <taxon>Paramormyrops</taxon>
    </lineage>
</organism>
<dbReference type="CDD" id="cd00054">
    <property type="entry name" value="EGF_CA"/>
    <property type="match status" value="1"/>
</dbReference>
<dbReference type="PANTHER" id="PTHR12199">
    <property type="entry name" value="INTERPHOTORECEPTOR MATRIX PROTEOGLYCAN"/>
    <property type="match status" value="1"/>
</dbReference>
<evidence type="ECO:0000256" key="3">
    <source>
        <dbReference type="SAM" id="Phobius"/>
    </source>
</evidence>
<dbReference type="PANTHER" id="PTHR12199:SF3">
    <property type="entry name" value="INTERPHOTORECEPTOR MATRIX PROTEOGLYCAN 1"/>
    <property type="match status" value="1"/>
</dbReference>
<comment type="caution">
    <text evidence="1">Lacks conserved residue(s) required for the propagation of feature annotation.</text>
</comment>
<protein>
    <recommendedName>
        <fullName evidence="5">EGF-like domain-containing protein</fullName>
    </recommendedName>
</protein>
<feature type="compositionally biased region" description="Basic and acidic residues" evidence="2">
    <location>
        <begin position="536"/>
        <end position="546"/>
    </location>
</feature>
<keyword evidence="3" id="KW-0472">Membrane</keyword>
<feature type="region of interest" description="Disordered" evidence="2">
    <location>
        <begin position="483"/>
        <end position="581"/>
    </location>
</feature>
<accession>A0A3B3QA71</accession>
<keyword evidence="7" id="KW-1185">Reference proteome</keyword>
<name>A0A3B3QA71_9TELE</name>
<keyword evidence="3" id="KW-0812">Transmembrane</keyword>
<dbReference type="PROSITE" id="PS50026">
    <property type="entry name" value="EGF_3"/>
    <property type="match status" value="1"/>
</dbReference>
<dbReference type="SUPFAM" id="SSF82671">
    <property type="entry name" value="SEA domain"/>
    <property type="match status" value="1"/>
</dbReference>
<dbReference type="GeneTree" id="ENSGT00530000063503"/>
<keyword evidence="1" id="KW-0245">EGF-like domain</keyword>
<feature type="signal peptide" evidence="4">
    <location>
        <begin position="1"/>
        <end position="18"/>
    </location>
</feature>
<feature type="chain" id="PRO_5017487521" description="EGF-like domain-containing protein" evidence="4">
    <location>
        <begin position="19"/>
        <end position="961"/>
    </location>
</feature>
<dbReference type="GO" id="GO:0007601">
    <property type="term" value="P:visual perception"/>
    <property type="evidence" value="ECO:0007669"/>
    <property type="project" value="InterPro"/>
</dbReference>
<feature type="compositionally biased region" description="Basic and acidic residues" evidence="2">
    <location>
        <begin position="493"/>
        <end position="512"/>
    </location>
</feature>
<feature type="compositionally biased region" description="Polar residues" evidence="2">
    <location>
        <begin position="572"/>
        <end position="581"/>
    </location>
</feature>
<reference evidence="6" key="2">
    <citation type="submission" date="2025-09" db="UniProtKB">
        <authorList>
            <consortium name="Ensembl"/>
        </authorList>
    </citation>
    <scope>IDENTIFICATION</scope>
</reference>
<keyword evidence="4" id="KW-0732">Signal</keyword>
<dbReference type="AlphaFoldDB" id="A0A3B3QA71"/>
<feature type="domain" description="EGF-like" evidence="5">
    <location>
        <begin position="767"/>
        <end position="809"/>
    </location>
</feature>
<reference evidence="6" key="1">
    <citation type="submission" date="2025-08" db="UniProtKB">
        <authorList>
            <consortium name="Ensembl"/>
        </authorList>
    </citation>
    <scope>IDENTIFICATION</scope>
</reference>
<evidence type="ECO:0000256" key="1">
    <source>
        <dbReference type="PROSITE-ProRule" id="PRU00076"/>
    </source>
</evidence>
<dbReference type="Pfam" id="PF00008">
    <property type="entry name" value="EGF"/>
    <property type="match status" value="1"/>
</dbReference>
<feature type="compositionally biased region" description="Polar residues" evidence="2">
    <location>
        <begin position="514"/>
        <end position="529"/>
    </location>
</feature>
<evidence type="ECO:0000313" key="6">
    <source>
        <dbReference type="Ensembl" id="ENSPKIP00000002291.1"/>
    </source>
</evidence>
<evidence type="ECO:0000256" key="4">
    <source>
        <dbReference type="SAM" id="SignalP"/>
    </source>
</evidence>
<dbReference type="STRING" id="1676925.ENSPKIP00000002291"/>
<dbReference type="InterPro" id="IPR000742">
    <property type="entry name" value="EGF"/>
</dbReference>
<evidence type="ECO:0000313" key="7">
    <source>
        <dbReference type="Proteomes" id="UP000261540"/>
    </source>
</evidence>
<dbReference type="Ensembl" id="ENSPKIT00000026234.1">
    <property type="protein sequence ID" value="ENSPKIP00000002291.1"/>
    <property type="gene ID" value="ENSPKIG00000020228.1"/>
</dbReference>
<feature type="transmembrane region" description="Helical" evidence="3">
    <location>
        <begin position="819"/>
        <end position="842"/>
    </location>
</feature>
<dbReference type="Proteomes" id="UP000261540">
    <property type="component" value="Unplaced"/>
</dbReference>
<evidence type="ECO:0000259" key="5">
    <source>
        <dbReference type="PROSITE" id="PS50026"/>
    </source>
</evidence>